<keyword evidence="1" id="KW-1015">Disulfide bond</keyword>
<dbReference type="Gene3D" id="2.60.110.10">
    <property type="entry name" value="Thaumatin"/>
    <property type="match status" value="1"/>
</dbReference>
<dbReference type="SMART" id="SM00205">
    <property type="entry name" value="THN"/>
    <property type="match status" value="1"/>
</dbReference>
<dbReference type="AlphaFoldDB" id="A0A0A1UN24"/>
<sequence length="190" mass="20093">MSNAPVDPTLDPLPAGYSLRPGTSVQTAPLPLPWGGRIWARHFCSASGADCLIGGCSHPSCWFTASANTTLFEIHAAEPGPGPESGIYYDISLACWWYPTTPNVTSCLVKSQRTLASTLPDNRGARVGQLDDVYGCLSNCAVYKGIGNCCRPGPEGRGDCMGANPWFKAACPDAYAFASDDPSSIKFSAH</sequence>
<feature type="disulfide bond" evidence="1">
    <location>
        <begin position="150"/>
        <end position="160"/>
    </location>
</feature>
<proteinExistence type="predicted"/>
<comment type="caution">
    <text evidence="2">The sequence shown here is derived from an EMBL/GenBank/DDBJ whole genome shotgun (WGS) entry which is preliminary data.</text>
</comment>
<feature type="disulfide bond" evidence="1">
    <location>
        <begin position="56"/>
        <end position="61"/>
    </location>
</feature>
<dbReference type="SUPFAM" id="SSF49870">
    <property type="entry name" value="Osmotin, thaumatin-like protein"/>
    <property type="match status" value="1"/>
</dbReference>
<reference evidence="2 3" key="1">
    <citation type="submission" date="2014-02" db="EMBL/GenBank/DDBJ databases">
        <title>The genome sequence of the entomopathogenic fungus Metarhizium robertsii ARSEF 2575.</title>
        <authorList>
            <person name="Giuliano Garisto Donzelli B."/>
            <person name="Roe B.A."/>
            <person name="Macmil S.L."/>
            <person name="Krasnoff S.B."/>
            <person name="Gibson D.M."/>
        </authorList>
    </citation>
    <scope>NUCLEOTIDE SEQUENCE [LARGE SCALE GENOMIC DNA]</scope>
    <source>
        <strain evidence="2 3">ARSEF 2575</strain>
    </source>
</reference>
<feature type="disulfide bond" evidence="1">
    <location>
        <begin position="140"/>
        <end position="149"/>
    </location>
</feature>
<evidence type="ECO:0000313" key="2">
    <source>
        <dbReference type="EMBL" id="EXU95692.1"/>
    </source>
</evidence>
<feature type="disulfide bond" evidence="1">
    <location>
        <begin position="44"/>
        <end position="51"/>
    </location>
</feature>
<dbReference type="PANTHER" id="PTHR31013:SF2">
    <property type="entry name" value="THAUMATIN-LIKE PROTEIN"/>
    <property type="match status" value="1"/>
</dbReference>
<organism evidence="2 3">
    <name type="scientific">Metarhizium robertsii</name>
    <dbReference type="NCBI Taxonomy" id="568076"/>
    <lineage>
        <taxon>Eukaryota</taxon>
        <taxon>Fungi</taxon>
        <taxon>Dikarya</taxon>
        <taxon>Ascomycota</taxon>
        <taxon>Pezizomycotina</taxon>
        <taxon>Sordariomycetes</taxon>
        <taxon>Hypocreomycetidae</taxon>
        <taxon>Hypocreales</taxon>
        <taxon>Clavicipitaceae</taxon>
        <taxon>Metarhizium</taxon>
    </lineage>
</organism>
<accession>A0A0A1UN24</accession>
<dbReference type="Pfam" id="PF00314">
    <property type="entry name" value="Thaumatin"/>
    <property type="match status" value="1"/>
</dbReference>
<evidence type="ECO:0000313" key="3">
    <source>
        <dbReference type="Proteomes" id="UP000030151"/>
    </source>
</evidence>
<dbReference type="PROSITE" id="PS51367">
    <property type="entry name" value="THAUMATIN_2"/>
    <property type="match status" value="1"/>
</dbReference>
<name>A0A0A1UN24_9HYPO</name>
<dbReference type="PIRSF" id="PIRSF002703">
    <property type="entry name" value="Thaumatin"/>
    <property type="match status" value="1"/>
</dbReference>
<dbReference type="HOGENOM" id="CLU_043181_6_1_1"/>
<dbReference type="EMBL" id="JELW01000068">
    <property type="protein sequence ID" value="EXU95692.1"/>
    <property type="molecule type" value="Genomic_DNA"/>
</dbReference>
<dbReference type="InterPro" id="IPR037176">
    <property type="entry name" value="Osmotin/thaumatin-like_sf"/>
</dbReference>
<dbReference type="InterPro" id="IPR001938">
    <property type="entry name" value="Thaumatin"/>
</dbReference>
<dbReference type="PANTHER" id="PTHR31013">
    <property type="entry name" value="THAUMATIN FAMILY PROTEIN-RELATED"/>
    <property type="match status" value="1"/>
</dbReference>
<evidence type="ECO:0000256" key="1">
    <source>
        <dbReference type="PIRSR" id="PIRSR002703-1"/>
    </source>
</evidence>
<protein>
    <submittedName>
        <fullName evidence="2">Thaumatin family protein</fullName>
    </submittedName>
</protein>
<dbReference type="Proteomes" id="UP000030151">
    <property type="component" value="Unassembled WGS sequence"/>
</dbReference>
<gene>
    <name evidence="2" type="ORF">X797_011207</name>
</gene>